<organism evidence="4 5">
    <name type="scientific">Aquincola agrisoli</name>
    <dbReference type="NCBI Taxonomy" id="3119538"/>
    <lineage>
        <taxon>Bacteria</taxon>
        <taxon>Pseudomonadati</taxon>
        <taxon>Pseudomonadota</taxon>
        <taxon>Betaproteobacteria</taxon>
        <taxon>Burkholderiales</taxon>
        <taxon>Sphaerotilaceae</taxon>
        <taxon>Aquincola</taxon>
    </lineage>
</organism>
<reference evidence="4 5" key="1">
    <citation type="submission" date="2024-02" db="EMBL/GenBank/DDBJ databases">
        <title>Genome sequence of Aquincola sp. MAHUQ-54.</title>
        <authorList>
            <person name="Huq M.A."/>
        </authorList>
    </citation>
    <scope>NUCLEOTIDE SEQUENCE [LARGE SCALE GENOMIC DNA]</scope>
    <source>
        <strain evidence="4 5">MAHUQ-54</strain>
    </source>
</reference>
<evidence type="ECO:0000313" key="5">
    <source>
        <dbReference type="Proteomes" id="UP001336250"/>
    </source>
</evidence>
<feature type="domain" description="Ice-binding protein C-terminal" evidence="3">
    <location>
        <begin position="152"/>
        <end position="176"/>
    </location>
</feature>
<gene>
    <name evidence="4" type="ORF">V4F39_02190</name>
</gene>
<evidence type="ECO:0000256" key="2">
    <source>
        <dbReference type="SAM" id="SignalP"/>
    </source>
</evidence>
<keyword evidence="1" id="KW-1133">Transmembrane helix</keyword>
<feature type="transmembrane region" description="Helical" evidence="1">
    <location>
        <begin position="150"/>
        <end position="172"/>
    </location>
</feature>
<dbReference type="Proteomes" id="UP001336250">
    <property type="component" value="Unassembled WGS sequence"/>
</dbReference>
<feature type="signal peptide" evidence="2">
    <location>
        <begin position="1"/>
        <end position="23"/>
    </location>
</feature>
<dbReference type="EMBL" id="JAZIBG010000009">
    <property type="protein sequence ID" value="MEF7612702.1"/>
    <property type="molecule type" value="Genomic_DNA"/>
</dbReference>
<keyword evidence="5" id="KW-1185">Reference proteome</keyword>
<evidence type="ECO:0000259" key="3">
    <source>
        <dbReference type="Pfam" id="PF07589"/>
    </source>
</evidence>
<dbReference type="RefSeq" id="WP_332287598.1">
    <property type="nucleotide sequence ID" value="NZ_JAZIBG010000009.1"/>
</dbReference>
<sequence length="176" mass="18239">MNTKHTMMALAIGAAFLTTGAQAAMLDFSGTTAGGPTFDRPLETLDFLPLIGEDARYNAFQFTVDTSGFYNFLSTVTGWDNFTLLYGPGFNAASPLTNALAANDDFGAPGQSGFSFGLTAGVAYTFVTTGFDGAVDFGAFNNSIAGPGSIAAVPEAGTLAMMAMGLALVGLLRRRR</sequence>
<accession>A0AAW9QBB7</accession>
<dbReference type="AlphaFoldDB" id="A0AAW9QBB7"/>
<dbReference type="NCBIfam" id="TIGR02595">
    <property type="entry name" value="PEP_CTERM"/>
    <property type="match status" value="1"/>
</dbReference>
<feature type="chain" id="PRO_5043376167" evidence="2">
    <location>
        <begin position="24"/>
        <end position="176"/>
    </location>
</feature>
<name>A0AAW9QBB7_9BURK</name>
<keyword evidence="1" id="KW-0472">Membrane</keyword>
<proteinExistence type="predicted"/>
<protein>
    <submittedName>
        <fullName evidence="4">PEP-CTERM sorting domain-containing protein</fullName>
    </submittedName>
</protein>
<keyword evidence="2" id="KW-0732">Signal</keyword>
<dbReference type="Pfam" id="PF07589">
    <property type="entry name" value="PEP-CTERM"/>
    <property type="match status" value="1"/>
</dbReference>
<dbReference type="InterPro" id="IPR013424">
    <property type="entry name" value="Ice-binding_C"/>
</dbReference>
<evidence type="ECO:0000256" key="1">
    <source>
        <dbReference type="SAM" id="Phobius"/>
    </source>
</evidence>
<comment type="caution">
    <text evidence="4">The sequence shown here is derived from an EMBL/GenBank/DDBJ whole genome shotgun (WGS) entry which is preliminary data.</text>
</comment>
<keyword evidence="1" id="KW-0812">Transmembrane</keyword>
<evidence type="ECO:0000313" key="4">
    <source>
        <dbReference type="EMBL" id="MEF7612702.1"/>
    </source>
</evidence>